<keyword evidence="1" id="KW-0677">Repeat</keyword>
<dbReference type="InterPro" id="IPR017871">
    <property type="entry name" value="ABC_transporter-like_CS"/>
</dbReference>
<evidence type="ECO:0000259" key="6">
    <source>
        <dbReference type="PROSITE" id="PS50893"/>
    </source>
</evidence>
<keyword evidence="2" id="KW-0547">Nucleotide-binding</keyword>
<dbReference type="InterPro" id="IPR027417">
    <property type="entry name" value="P-loop_NTPase"/>
</dbReference>
<dbReference type="AlphaFoldDB" id="A0A1M5BFM7"/>
<dbReference type="Gene3D" id="3.40.50.300">
    <property type="entry name" value="P-loop containing nucleotide triphosphate hydrolases"/>
    <property type="match status" value="2"/>
</dbReference>
<name>A0A1M5BFM7_9FLAO</name>
<dbReference type="InterPro" id="IPR003593">
    <property type="entry name" value="AAA+_ATPase"/>
</dbReference>
<dbReference type="GO" id="GO:0016887">
    <property type="term" value="F:ATP hydrolysis activity"/>
    <property type="evidence" value="ECO:0007669"/>
    <property type="project" value="InterPro"/>
</dbReference>
<evidence type="ECO:0000256" key="3">
    <source>
        <dbReference type="ARBA" id="ARBA00022840"/>
    </source>
</evidence>
<feature type="domain" description="ABC transporter" evidence="6">
    <location>
        <begin position="2"/>
        <end position="260"/>
    </location>
</feature>
<dbReference type="Pfam" id="PF00005">
    <property type="entry name" value="ABC_tran"/>
    <property type="match status" value="2"/>
</dbReference>
<proteinExistence type="inferred from homology"/>
<evidence type="ECO:0000256" key="1">
    <source>
        <dbReference type="ARBA" id="ARBA00022737"/>
    </source>
</evidence>
<organism evidence="7 8">
    <name type="scientific">Arenibacter palladensis</name>
    <dbReference type="NCBI Taxonomy" id="237373"/>
    <lineage>
        <taxon>Bacteria</taxon>
        <taxon>Pseudomonadati</taxon>
        <taxon>Bacteroidota</taxon>
        <taxon>Flavobacteriia</taxon>
        <taxon>Flavobacteriales</taxon>
        <taxon>Flavobacteriaceae</taxon>
        <taxon>Arenibacter</taxon>
    </lineage>
</organism>
<gene>
    <name evidence="7" type="ORF">SAMN03080594_10437</name>
</gene>
<dbReference type="PANTHER" id="PTHR42855">
    <property type="entry name" value="ABC TRANSPORTER ATP-BINDING SUBUNIT"/>
    <property type="match status" value="1"/>
</dbReference>
<feature type="domain" description="ABC transporter" evidence="6">
    <location>
        <begin position="328"/>
        <end position="541"/>
    </location>
</feature>
<keyword evidence="8" id="KW-1185">Reference proteome</keyword>
<dbReference type="InterPro" id="IPR032781">
    <property type="entry name" value="ABC_tran_Xtn"/>
</dbReference>
<evidence type="ECO:0000313" key="7">
    <source>
        <dbReference type="EMBL" id="SHF41249.1"/>
    </source>
</evidence>
<keyword evidence="3 7" id="KW-0067">ATP-binding</keyword>
<dbReference type="PROSITE" id="PS50893">
    <property type="entry name" value="ABC_TRANSPORTER_2"/>
    <property type="match status" value="2"/>
</dbReference>
<dbReference type="SMART" id="SM00382">
    <property type="entry name" value="AAA"/>
    <property type="match status" value="2"/>
</dbReference>
<dbReference type="InterPro" id="IPR051309">
    <property type="entry name" value="ABCF_ATPase"/>
</dbReference>
<evidence type="ECO:0000313" key="8">
    <source>
        <dbReference type="Proteomes" id="UP000184406"/>
    </source>
</evidence>
<dbReference type="InterPro" id="IPR003439">
    <property type="entry name" value="ABC_transporter-like_ATP-bd"/>
</dbReference>
<dbReference type="PANTHER" id="PTHR42855:SF2">
    <property type="entry name" value="DRUG RESISTANCE ABC TRANSPORTER,ATP-BINDING PROTEIN"/>
    <property type="match status" value="1"/>
</dbReference>
<dbReference type="OrthoDB" id="1521973at2"/>
<protein>
    <recommendedName>
        <fullName evidence="5">Probable ATP-binding protein YbiT</fullName>
    </recommendedName>
</protein>
<dbReference type="Proteomes" id="UP000184406">
    <property type="component" value="Unassembled WGS sequence"/>
</dbReference>
<reference evidence="8" key="1">
    <citation type="submission" date="2016-11" db="EMBL/GenBank/DDBJ databases">
        <authorList>
            <person name="Varghese N."/>
            <person name="Submissions S."/>
        </authorList>
    </citation>
    <scope>NUCLEOTIDE SEQUENCE [LARGE SCALE GENOMIC DNA]</scope>
    <source>
        <strain evidence="8">DSM 17539</strain>
    </source>
</reference>
<dbReference type="FunFam" id="3.40.50.300:FF:000070">
    <property type="entry name" value="Putative ABC transporter ATP-binding component"/>
    <property type="match status" value="1"/>
</dbReference>
<accession>A0A1M5BFM7</accession>
<comment type="similarity">
    <text evidence="4">Belongs to the ABC transporter superfamily. ABCF family. YbiT subfamily.</text>
</comment>
<dbReference type="GO" id="GO:0005524">
    <property type="term" value="F:ATP binding"/>
    <property type="evidence" value="ECO:0007669"/>
    <property type="project" value="UniProtKB-KW"/>
</dbReference>
<evidence type="ECO:0000256" key="2">
    <source>
        <dbReference type="ARBA" id="ARBA00022741"/>
    </source>
</evidence>
<evidence type="ECO:0000256" key="5">
    <source>
        <dbReference type="ARBA" id="ARBA00074044"/>
    </source>
</evidence>
<dbReference type="EMBL" id="FQUX01000004">
    <property type="protein sequence ID" value="SHF41249.1"/>
    <property type="molecule type" value="Genomic_DNA"/>
</dbReference>
<evidence type="ECO:0000256" key="4">
    <source>
        <dbReference type="ARBA" id="ARBA00061551"/>
    </source>
</evidence>
<dbReference type="SUPFAM" id="SSF52540">
    <property type="entry name" value="P-loop containing nucleoside triphosphate hydrolases"/>
    <property type="match status" value="2"/>
</dbReference>
<sequence length="545" mass="62110">MISVDGITVEFSGDTLFSDVSFVINENDKIALMGKNGAGKSTMMKIIAGEQKATRGHIRYPKDAVIAYLPQHLLTDDSCTVFEEASKAFKEIFSMRDEIDRLNKELETRTDYESDAYMSIIEKVSDLGEKFYALEEINYEAEVEKALRGLGFKREDFHRLTSEFSGGWRMRIELAKILLQKPDLILLDEPTNHVDIESVIWLEDFLLNKAKAVVVISHDKTFIDNITNRTIEVTMGRIYDYKANYTHYLQLREDRRSHQIKAYQEQQKFIADNQAFIDRFKGTYSKTNQVTSRERMLEKLQIIEIDEIDTTALKLRFPPSIRSGDYPVTAEGLSKSYGDHVVFKDANLSISRGEKVSFVGRNGEGKSTMIKAILGEIEVEGKCSLGHNVKVGYFAQNQASLLDPELTIFQTVDEVAEGDVRTQIKNILGRFMFSGDDLEKKVSVLSGGEKTRLAMVKLLLEPVNLLILDEPTNHLDLKSKDVLKEALLAFDGTLILVSHDRDFLQGLSQKVFEFKDKRVIEHFETIDAFLIRNRIENLKEIDLKA</sequence>
<dbReference type="PROSITE" id="PS00211">
    <property type="entry name" value="ABC_TRANSPORTER_1"/>
    <property type="match status" value="2"/>
</dbReference>
<dbReference type="RefSeq" id="WP_072862144.1">
    <property type="nucleotide sequence ID" value="NZ_FQUX01000004.1"/>
</dbReference>
<dbReference type="CDD" id="cd03221">
    <property type="entry name" value="ABCF_EF-3"/>
    <property type="match status" value="2"/>
</dbReference>
<dbReference type="FunFam" id="3.40.50.300:FF:000011">
    <property type="entry name" value="Putative ABC transporter ATP-binding component"/>
    <property type="match status" value="1"/>
</dbReference>
<dbReference type="Pfam" id="PF12848">
    <property type="entry name" value="ABC_tran_Xtn"/>
    <property type="match status" value="1"/>
</dbReference>